<protein>
    <recommendedName>
        <fullName evidence="3 8">Histidinol-phosphatase</fullName>
        <shortName evidence="8">HolPase</shortName>
        <ecNumber evidence="3 8">3.1.3.15</ecNumber>
    </recommendedName>
</protein>
<organism evidence="10 11">
    <name type="scientific">Bacteroides luti</name>
    <dbReference type="NCBI Taxonomy" id="1297750"/>
    <lineage>
        <taxon>Bacteria</taxon>
        <taxon>Pseudomonadati</taxon>
        <taxon>Bacteroidota</taxon>
        <taxon>Bacteroidia</taxon>
        <taxon>Bacteroidales</taxon>
        <taxon>Bacteroidaceae</taxon>
        <taxon>Bacteroides</taxon>
    </lineage>
</organism>
<sequence>MNLTNYHSHTSFCDGRAPMKEFVVEAVRQGFTSYGISSHAPLPFPTHWTMEKEDVVPYLDEFYALKNEFQDKIELYIGLEIDYLDEKSNPSIDYFRNLPLDYRIGSVHLLKDDQGEVVDIDCSKENFKEKLEKHFHNDVKSTSLAYFSRLMSMVELGGFDIVGHADKIAYNVSYCQPGVTEEEWYKNALKDLFAFIYEKGYIMEINTKAYHKLGVFYPDETTFSLIKDMRIPVVVNSDSHYPELVNHGRMEAFQALKVAGINCVMELIAGKWQEKPISI</sequence>
<evidence type="ECO:0000256" key="8">
    <source>
        <dbReference type="RuleBase" id="RU366003"/>
    </source>
</evidence>
<proteinExistence type="inferred from homology"/>
<evidence type="ECO:0000256" key="4">
    <source>
        <dbReference type="ARBA" id="ARBA00022605"/>
    </source>
</evidence>
<dbReference type="GO" id="GO:0005737">
    <property type="term" value="C:cytoplasm"/>
    <property type="evidence" value="ECO:0007669"/>
    <property type="project" value="TreeGrafter"/>
</dbReference>
<dbReference type="EC" id="3.1.3.15" evidence="3 8"/>
<dbReference type="InterPro" id="IPR010140">
    <property type="entry name" value="Histidinol_P_phosphatase_HisJ"/>
</dbReference>
<comment type="catalytic activity">
    <reaction evidence="7 8">
        <text>L-histidinol phosphate + H2O = L-histidinol + phosphate</text>
        <dbReference type="Rhea" id="RHEA:14465"/>
        <dbReference type="ChEBI" id="CHEBI:15377"/>
        <dbReference type="ChEBI" id="CHEBI:43474"/>
        <dbReference type="ChEBI" id="CHEBI:57699"/>
        <dbReference type="ChEBI" id="CHEBI:57980"/>
        <dbReference type="EC" id="3.1.3.15"/>
    </reaction>
</comment>
<dbReference type="OrthoDB" id="9775255at2"/>
<dbReference type="SUPFAM" id="SSF89550">
    <property type="entry name" value="PHP domain-like"/>
    <property type="match status" value="1"/>
</dbReference>
<comment type="similarity">
    <text evidence="2 8">Belongs to the PHP hydrolase family. HisK subfamily.</text>
</comment>
<dbReference type="UniPathway" id="UPA00031">
    <property type="reaction ID" value="UER00013"/>
</dbReference>
<dbReference type="STRING" id="1297750.SAMN05444405_12131"/>
<keyword evidence="5 8" id="KW-0378">Hydrolase</keyword>
<dbReference type="Proteomes" id="UP000184509">
    <property type="component" value="Unassembled WGS sequence"/>
</dbReference>
<evidence type="ECO:0000313" key="11">
    <source>
        <dbReference type="Proteomes" id="UP000184509"/>
    </source>
</evidence>
<reference evidence="10 11" key="1">
    <citation type="submission" date="2016-11" db="EMBL/GenBank/DDBJ databases">
        <authorList>
            <person name="Jaros S."/>
            <person name="Januszkiewicz K."/>
            <person name="Wedrychowicz H."/>
        </authorList>
    </citation>
    <scope>NUCLEOTIDE SEQUENCE [LARGE SCALE GENOMIC DNA]</scope>
    <source>
        <strain evidence="10 11">DSM 26991</strain>
    </source>
</reference>
<evidence type="ECO:0000256" key="6">
    <source>
        <dbReference type="ARBA" id="ARBA00023102"/>
    </source>
</evidence>
<dbReference type="AlphaFoldDB" id="A0A1M5GK36"/>
<comment type="pathway">
    <text evidence="1 8">Amino-acid biosynthesis; L-histidine biosynthesis; L-histidine from 5-phospho-alpha-D-ribose 1-diphosphate: step 8/9.</text>
</comment>
<dbReference type="NCBIfam" id="TIGR01856">
    <property type="entry name" value="hisJ_fam"/>
    <property type="match status" value="1"/>
</dbReference>
<feature type="domain" description="PHP" evidence="9">
    <location>
        <begin position="6"/>
        <end position="207"/>
    </location>
</feature>
<dbReference type="RefSeq" id="WP_073403884.1">
    <property type="nucleotide sequence ID" value="NZ_FQTV01000021.1"/>
</dbReference>
<dbReference type="EMBL" id="FQTV01000021">
    <property type="protein sequence ID" value="SHG04094.1"/>
    <property type="molecule type" value="Genomic_DNA"/>
</dbReference>
<evidence type="ECO:0000259" key="9">
    <source>
        <dbReference type="Pfam" id="PF02811"/>
    </source>
</evidence>
<dbReference type="Pfam" id="PF02811">
    <property type="entry name" value="PHP"/>
    <property type="match status" value="1"/>
</dbReference>
<evidence type="ECO:0000256" key="1">
    <source>
        <dbReference type="ARBA" id="ARBA00004970"/>
    </source>
</evidence>
<accession>A0A1M5GK36</accession>
<evidence type="ECO:0000256" key="7">
    <source>
        <dbReference type="ARBA" id="ARBA00049158"/>
    </source>
</evidence>
<keyword evidence="4 8" id="KW-0028">Amino-acid biosynthesis</keyword>
<dbReference type="PANTHER" id="PTHR21039:SF0">
    <property type="entry name" value="HISTIDINOL-PHOSPHATASE"/>
    <property type="match status" value="1"/>
</dbReference>
<name>A0A1M5GK36_9BACE</name>
<keyword evidence="6 8" id="KW-0368">Histidine biosynthesis</keyword>
<evidence type="ECO:0000256" key="3">
    <source>
        <dbReference type="ARBA" id="ARBA00013085"/>
    </source>
</evidence>
<dbReference type="CDD" id="cd12110">
    <property type="entry name" value="PHP_HisPPase_Hisj_like"/>
    <property type="match status" value="1"/>
</dbReference>
<evidence type="ECO:0000313" key="10">
    <source>
        <dbReference type="EMBL" id="SHG04094.1"/>
    </source>
</evidence>
<dbReference type="InterPro" id="IPR016195">
    <property type="entry name" value="Pol/histidinol_Pase-like"/>
</dbReference>
<dbReference type="PANTHER" id="PTHR21039">
    <property type="entry name" value="HISTIDINOL PHOSPHATASE-RELATED"/>
    <property type="match status" value="1"/>
</dbReference>
<keyword evidence="11" id="KW-1185">Reference proteome</keyword>
<evidence type="ECO:0000256" key="5">
    <source>
        <dbReference type="ARBA" id="ARBA00022801"/>
    </source>
</evidence>
<dbReference type="Gene3D" id="3.20.20.140">
    <property type="entry name" value="Metal-dependent hydrolases"/>
    <property type="match status" value="1"/>
</dbReference>
<evidence type="ECO:0000256" key="2">
    <source>
        <dbReference type="ARBA" id="ARBA00009152"/>
    </source>
</evidence>
<dbReference type="GO" id="GO:0004401">
    <property type="term" value="F:histidinol-phosphatase activity"/>
    <property type="evidence" value="ECO:0007669"/>
    <property type="project" value="UniProtKB-UniRule"/>
</dbReference>
<dbReference type="InterPro" id="IPR004013">
    <property type="entry name" value="PHP_dom"/>
</dbReference>
<gene>
    <name evidence="10" type="ORF">SAMN05444405_12131</name>
</gene>
<dbReference type="GO" id="GO:0000105">
    <property type="term" value="P:L-histidine biosynthetic process"/>
    <property type="evidence" value="ECO:0007669"/>
    <property type="project" value="UniProtKB-UniRule"/>
</dbReference>